<dbReference type="VEuPathDB" id="FungiDB:AMAG_11400"/>
<reference evidence="2 3" key="1">
    <citation type="submission" date="2009-11" db="EMBL/GenBank/DDBJ databases">
        <title>Annotation of Allomyces macrogynus ATCC 38327.</title>
        <authorList>
            <consortium name="The Broad Institute Genome Sequencing Platform"/>
            <person name="Russ C."/>
            <person name="Cuomo C."/>
            <person name="Burger G."/>
            <person name="Gray M.W."/>
            <person name="Holland P.W.H."/>
            <person name="King N."/>
            <person name="Lang F.B.F."/>
            <person name="Roger A.J."/>
            <person name="Ruiz-Trillo I."/>
            <person name="Young S.K."/>
            <person name="Zeng Q."/>
            <person name="Gargeya S."/>
            <person name="Fitzgerald M."/>
            <person name="Haas B."/>
            <person name="Abouelleil A."/>
            <person name="Alvarado L."/>
            <person name="Arachchi H.M."/>
            <person name="Berlin A."/>
            <person name="Chapman S.B."/>
            <person name="Gearin G."/>
            <person name="Goldberg J."/>
            <person name="Griggs A."/>
            <person name="Gujja S."/>
            <person name="Hansen M."/>
            <person name="Heiman D."/>
            <person name="Howarth C."/>
            <person name="Larimer J."/>
            <person name="Lui A."/>
            <person name="MacDonald P.J.P."/>
            <person name="McCowen C."/>
            <person name="Montmayeur A."/>
            <person name="Murphy C."/>
            <person name="Neiman D."/>
            <person name="Pearson M."/>
            <person name="Priest M."/>
            <person name="Roberts A."/>
            <person name="Saif S."/>
            <person name="Shea T."/>
            <person name="Sisk P."/>
            <person name="Stolte C."/>
            <person name="Sykes S."/>
            <person name="Wortman J."/>
            <person name="Nusbaum C."/>
            <person name="Birren B."/>
        </authorList>
    </citation>
    <scope>NUCLEOTIDE SEQUENCE [LARGE SCALE GENOMIC DNA]</scope>
    <source>
        <strain evidence="2 3">ATCC 38327</strain>
    </source>
</reference>
<reference evidence="3" key="2">
    <citation type="submission" date="2009-11" db="EMBL/GenBank/DDBJ databases">
        <title>The Genome Sequence of Allomyces macrogynus strain ATCC 38327.</title>
        <authorList>
            <consortium name="The Broad Institute Genome Sequencing Platform"/>
            <person name="Russ C."/>
            <person name="Cuomo C."/>
            <person name="Shea T."/>
            <person name="Young S.K."/>
            <person name="Zeng Q."/>
            <person name="Koehrsen M."/>
            <person name="Haas B."/>
            <person name="Borodovsky M."/>
            <person name="Guigo R."/>
            <person name="Alvarado L."/>
            <person name="Berlin A."/>
            <person name="Borenstein D."/>
            <person name="Chen Z."/>
            <person name="Engels R."/>
            <person name="Freedman E."/>
            <person name="Gellesch M."/>
            <person name="Goldberg J."/>
            <person name="Griggs A."/>
            <person name="Gujja S."/>
            <person name="Heiman D."/>
            <person name="Hepburn T."/>
            <person name="Howarth C."/>
            <person name="Jen D."/>
            <person name="Larson L."/>
            <person name="Lewis B."/>
            <person name="Mehta T."/>
            <person name="Park D."/>
            <person name="Pearson M."/>
            <person name="Roberts A."/>
            <person name="Saif S."/>
            <person name="Shenoy N."/>
            <person name="Sisk P."/>
            <person name="Stolte C."/>
            <person name="Sykes S."/>
            <person name="Walk T."/>
            <person name="White J."/>
            <person name="Yandava C."/>
            <person name="Burger G."/>
            <person name="Gray M.W."/>
            <person name="Holland P.W.H."/>
            <person name="King N."/>
            <person name="Lang F.B.F."/>
            <person name="Roger A.J."/>
            <person name="Ruiz-Trillo I."/>
            <person name="Lander E."/>
            <person name="Nusbaum C."/>
        </authorList>
    </citation>
    <scope>NUCLEOTIDE SEQUENCE [LARGE SCALE GENOMIC DNA]</scope>
    <source>
        <strain evidence="3">ATCC 38327</strain>
    </source>
</reference>
<sequence length="223" mass="23789">MTSRSPVRGRPALHQQRGRSLSSHGSRMREPSVKELAAAAASGRTPRHLLHHLQQRTPSSPTSGRPRSRSRSRGHVYAPTGVGALLGGSYDIDPPRGRTATRYGAGRSRSAVGASVESPDSPFYHCAWDAPPVPCLSTLAPDVRLRDDLAALRLDDGGVGLAPAVAVAPAAEDHAMDDASTATESVDDDVDERMARTERDLDVLRHRIPGTPPLSLAELHRAV</sequence>
<name>A0A0L0SWS0_ALLM3</name>
<dbReference type="OrthoDB" id="5579037at2759"/>
<gene>
    <name evidence="2" type="ORF">AMAG_11400</name>
</gene>
<dbReference type="Proteomes" id="UP000054350">
    <property type="component" value="Unassembled WGS sequence"/>
</dbReference>
<keyword evidence="3" id="KW-1185">Reference proteome</keyword>
<feature type="compositionally biased region" description="Basic residues" evidence="1">
    <location>
        <begin position="45"/>
        <end position="54"/>
    </location>
</feature>
<accession>A0A0L0SWS0</accession>
<proteinExistence type="predicted"/>
<dbReference type="EMBL" id="GG745351">
    <property type="protein sequence ID" value="KNE66926.1"/>
    <property type="molecule type" value="Genomic_DNA"/>
</dbReference>
<organism evidence="2 3">
    <name type="scientific">Allomyces macrogynus (strain ATCC 38327)</name>
    <name type="common">Allomyces javanicus var. macrogynus</name>
    <dbReference type="NCBI Taxonomy" id="578462"/>
    <lineage>
        <taxon>Eukaryota</taxon>
        <taxon>Fungi</taxon>
        <taxon>Fungi incertae sedis</taxon>
        <taxon>Blastocladiomycota</taxon>
        <taxon>Blastocladiomycetes</taxon>
        <taxon>Blastocladiales</taxon>
        <taxon>Blastocladiaceae</taxon>
        <taxon>Allomyces</taxon>
    </lineage>
</organism>
<evidence type="ECO:0000256" key="1">
    <source>
        <dbReference type="SAM" id="MobiDB-lite"/>
    </source>
</evidence>
<evidence type="ECO:0000313" key="2">
    <source>
        <dbReference type="EMBL" id="KNE66926.1"/>
    </source>
</evidence>
<feature type="region of interest" description="Disordered" evidence="1">
    <location>
        <begin position="1"/>
        <end position="81"/>
    </location>
</feature>
<evidence type="ECO:0000313" key="3">
    <source>
        <dbReference type="Proteomes" id="UP000054350"/>
    </source>
</evidence>
<feature type="compositionally biased region" description="Low complexity" evidence="1">
    <location>
        <begin position="56"/>
        <end position="65"/>
    </location>
</feature>
<dbReference type="AlphaFoldDB" id="A0A0L0SWS0"/>
<protein>
    <submittedName>
        <fullName evidence="2">Uncharacterized protein</fullName>
    </submittedName>
</protein>